<name>A0A840HZF3_9SPHN</name>
<organism evidence="3 4">
    <name type="scientific">Rhizorhapis suberifaciens</name>
    <name type="common">corky root of lettuce</name>
    <dbReference type="NCBI Taxonomy" id="13656"/>
    <lineage>
        <taxon>Bacteria</taxon>
        <taxon>Pseudomonadati</taxon>
        <taxon>Pseudomonadota</taxon>
        <taxon>Alphaproteobacteria</taxon>
        <taxon>Sphingomonadales</taxon>
        <taxon>Sphingomonadaceae</taxon>
        <taxon>Rhizorhapis</taxon>
    </lineage>
</organism>
<dbReference type="InterPro" id="IPR046765">
    <property type="entry name" value="Antitox_RHH"/>
</dbReference>
<feature type="region of interest" description="Disordered" evidence="1">
    <location>
        <begin position="1"/>
        <end position="54"/>
    </location>
</feature>
<sequence>MSSRKGSLLALRDRDPAPSPVAAEREGRASAPITASASSTSGSSSVAPSRQGKKAMTGYFSPDMSFAMHMTARKHGMSLQDAMAEAFNDWLRKMGESPVGK</sequence>
<reference evidence="3 4" key="1">
    <citation type="submission" date="2020-08" db="EMBL/GenBank/DDBJ databases">
        <title>Genomic Encyclopedia of Type Strains, Phase IV (KMG-IV): sequencing the most valuable type-strain genomes for metagenomic binning, comparative biology and taxonomic classification.</title>
        <authorList>
            <person name="Goeker M."/>
        </authorList>
    </citation>
    <scope>NUCLEOTIDE SEQUENCE [LARGE SCALE GENOMIC DNA]</scope>
    <source>
        <strain evidence="3 4">DSM 7465</strain>
    </source>
</reference>
<evidence type="ECO:0000313" key="4">
    <source>
        <dbReference type="Proteomes" id="UP000575068"/>
    </source>
</evidence>
<evidence type="ECO:0000313" key="3">
    <source>
        <dbReference type="EMBL" id="MBB4642967.1"/>
    </source>
</evidence>
<dbReference type="AlphaFoldDB" id="A0A840HZF3"/>
<dbReference type="RefSeq" id="WP_184477498.1">
    <property type="nucleotide sequence ID" value="NZ_JACHOV010000021.1"/>
</dbReference>
<accession>A0A840HZF3</accession>
<dbReference type="Proteomes" id="UP000575068">
    <property type="component" value="Unassembled WGS sequence"/>
</dbReference>
<dbReference type="EMBL" id="JACHOV010000021">
    <property type="protein sequence ID" value="MBB4642967.1"/>
    <property type="molecule type" value="Genomic_DNA"/>
</dbReference>
<gene>
    <name evidence="3" type="ORF">HNQ99_003305</name>
</gene>
<protein>
    <recommendedName>
        <fullName evidence="2">Antitoxin-like ribbon-helix-helix domain-containing protein</fullName>
    </recommendedName>
</protein>
<comment type="caution">
    <text evidence="3">The sequence shown here is derived from an EMBL/GenBank/DDBJ whole genome shotgun (WGS) entry which is preliminary data.</text>
</comment>
<proteinExistence type="predicted"/>
<dbReference type="Pfam" id="PF20605">
    <property type="entry name" value="Antitox_RHH"/>
    <property type="match status" value="1"/>
</dbReference>
<feature type="compositionally biased region" description="Low complexity" evidence="1">
    <location>
        <begin position="29"/>
        <end position="49"/>
    </location>
</feature>
<evidence type="ECO:0000256" key="1">
    <source>
        <dbReference type="SAM" id="MobiDB-lite"/>
    </source>
</evidence>
<evidence type="ECO:0000259" key="2">
    <source>
        <dbReference type="Pfam" id="PF20605"/>
    </source>
</evidence>
<feature type="domain" description="Antitoxin-like ribbon-helix-helix" evidence="2">
    <location>
        <begin position="50"/>
        <end position="99"/>
    </location>
</feature>
<keyword evidence="4" id="KW-1185">Reference proteome</keyword>